<sequence>MSKTKPETETEQQEQHKEQQSGAPEGTANSEIPEVQVPTVRVEFLTNVKHDNEFYRAGQREDLQEDVFLTLNAAKAVRRLGE</sequence>
<evidence type="ECO:0000313" key="3">
    <source>
        <dbReference type="Proteomes" id="UP000640274"/>
    </source>
</evidence>
<dbReference type="RefSeq" id="WP_199018424.1">
    <property type="nucleotide sequence ID" value="NZ_JAELUP010000014.1"/>
</dbReference>
<keyword evidence="3" id="KW-1185">Reference proteome</keyword>
<name>A0A934MU99_9BACL</name>
<accession>A0A934MU99</accession>
<dbReference type="Proteomes" id="UP000640274">
    <property type="component" value="Unassembled WGS sequence"/>
</dbReference>
<evidence type="ECO:0000313" key="2">
    <source>
        <dbReference type="EMBL" id="MBJ6360867.1"/>
    </source>
</evidence>
<reference evidence="2" key="1">
    <citation type="submission" date="2020-12" db="EMBL/GenBank/DDBJ databases">
        <authorList>
            <person name="Huq M.A."/>
        </authorList>
    </citation>
    <scope>NUCLEOTIDE SEQUENCE</scope>
    <source>
        <strain evidence="2">MAHUQ-46</strain>
    </source>
</reference>
<protein>
    <submittedName>
        <fullName evidence="2">Uncharacterized protein</fullName>
    </submittedName>
</protein>
<evidence type="ECO:0000256" key="1">
    <source>
        <dbReference type="SAM" id="MobiDB-lite"/>
    </source>
</evidence>
<dbReference type="EMBL" id="JAELUP010000014">
    <property type="protein sequence ID" value="MBJ6360867.1"/>
    <property type="molecule type" value="Genomic_DNA"/>
</dbReference>
<organism evidence="2 3">
    <name type="scientific">Paenibacillus roseus</name>
    <dbReference type="NCBI Taxonomy" id="2798579"/>
    <lineage>
        <taxon>Bacteria</taxon>
        <taxon>Bacillati</taxon>
        <taxon>Bacillota</taxon>
        <taxon>Bacilli</taxon>
        <taxon>Bacillales</taxon>
        <taxon>Paenibacillaceae</taxon>
        <taxon>Paenibacillus</taxon>
    </lineage>
</organism>
<feature type="region of interest" description="Disordered" evidence="1">
    <location>
        <begin position="1"/>
        <end position="35"/>
    </location>
</feature>
<proteinExistence type="predicted"/>
<gene>
    <name evidence="2" type="ORF">JFN88_05990</name>
</gene>
<feature type="compositionally biased region" description="Basic and acidic residues" evidence="1">
    <location>
        <begin position="1"/>
        <end position="19"/>
    </location>
</feature>
<dbReference type="AlphaFoldDB" id="A0A934MU99"/>
<comment type="caution">
    <text evidence="2">The sequence shown here is derived from an EMBL/GenBank/DDBJ whole genome shotgun (WGS) entry which is preliminary data.</text>
</comment>